<keyword evidence="4" id="KW-1185">Reference proteome</keyword>
<dbReference type="GO" id="GO:0016740">
    <property type="term" value="F:transferase activity"/>
    <property type="evidence" value="ECO:0007669"/>
    <property type="project" value="UniProtKB-KW"/>
</dbReference>
<sequence>MRKNIKDKKTNVNIKRLLFIGVSSTVIIFLLIFRLFYIQVIQHDLYTREVNKQRQINIPINSGRGIVLDRNNIPLTDRKEVNIAIIFPQLFIIDEENLNYLMEITHKDQEELIQRISSSNYPIEIPIGEEMNWEDRRVLTTRGLFIIGKRQRYEDYPLLSHVVGYINQVDKKGMAGIEKALDHILMGNPTEILAATLDGRKRLLPGEGYSVVNSPINQKDVRLTIDYYLQKTAEEVMDRQKRDGAIVISDVETGDILALVSRPNYNPNTIAQHIKSSGDELYNKAIQMTFPPGSIFKIIVAAEAIERGIVDFDDTFYCNGSEIIGNVEIGCNSHKNGGNGDITFKEAFAESCNSTFIQIGQKLGANSIIEMAEKLGLNDKVGIGLQEEETGNLPSGEDLLGPAIGNISIGQGNIEVTPLQINQLTQIIANKGIKNQLHLLKDVLDNYNIVETFDVEEQSRVLSQKTAIKLQQLMESVMTEGTGRNTGDLTAVTAGKTGSAQSSKRGETVVHAWFTGYYPNKEPKYSITIFIQEGGSGGGVAVPIFKEILENIIDLGY</sequence>
<dbReference type="SUPFAM" id="SSF56601">
    <property type="entry name" value="beta-lactamase/transpeptidase-like"/>
    <property type="match status" value="1"/>
</dbReference>
<keyword evidence="1" id="KW-0812">Transmembrane</keyword>
<dbReference type="Proteomes" id="UP000198304">
    <property type="component" value="Unassembled WGS sequence"/>
</dbReference>
<evidence type="ECO:0000313" key="4">
    <source>
        <dbReference type="Proteomes" id="UP000198304"/>
    </source>
</evidence>
<keyword evidence="1" id="KW-0472">Membrane</keyword>
<dbReference type="GO" id="GO:0008658">
    <property type="term" value="F:penicillin binding"/>
    <property type="evidence" value="ECO:0007669"/>
    <property type="project" value="InterPro"/>
</dbReference>
<evidence type="ECO:0000313" key="3">
    <source>
        <dbReference type="EMBL" id="SNR85182.1"/>
    </source>
</evidence>
<gene>
    <name evidence="3" type="ORF">SAMN05446037_10019</name>
</gene>
<dbReference type="InterPro" id="IPR001460">
    <property type="entry name" value="PCN-bd_Tpept"/>
</dbReference>
<dbReference type="AlphaFoldDB" id="A0A238ZPW4"/>
<dbReference type="InterPro" id="IPR012338">
    <property type="entry name" value="Beta-lactam/transpept-like"/>
</dbReference>
<keyword evidence="1" id="KW-1133">Transmembrane helix</keyword>
<name>A0A238ZPW4_9FIRM</name>
<keyword evidence="3" id="KW-0808">Transferase</keyword>
<feature type="transmembrane region" description="Helical" evidence="1">
    <location>
        <begin position="16"/>
        <end position="37"/>
    </location>
</feature>
<evidence type="ECO:0000256" key="1">
    <source>
        <dbReference type="SAM" id="Phobius"/>
    </source>
</evidence>
<dbReference type="GO" id="GO:0071555">
    <property type="term" value="P:cell wall organization"/>
    <property type="evidence" value="ECO:0007669"/>
    <property type="project" value="TreeGrafter"/>
</dbReference>
<accession>A0A238ZPW4</accession>
<dbReference type="RefSeq" id="WP_089280816.1">
    <property type="nucleotide sequence ID" value="NZ_FZOJ01000001.1"/>
</dbReference>
<dbReference type="PANTHER" id="PTHR30627">
    <property type="entry name" value="PEPTIDOGLYCAN D,D-TRANSPEPTIDASE"/>
    <property type="match status" value="1"/>
</dbReference>
<dbReference type="EMBL" id="FZOJ01000001">
    <property type="protein sequence ID" value="SNR85182.1"/>
    <property type="molecule type" value="Genomic_DNA"/>
</dbReference>
<proteinExistence type="predicted"/>
<dbReference type="InterPro" id="IPR050515">
    <property type="entry name" value="Beta-lactam/transpept"/>
</dbReference>
<reference evidence="3 4" key="1">
    <citation type="submission" date="2017-06" db="EMBL/GenBank/DDBJ databases">
        <authorList>
            <person name="Kim H.J."/>
            <person name="Triplett B.A."/>
        </authorList>
    </citation>
    <scope>NUCLEOTIDE SEQUENCE [LARGE SCALE GENOMIC DNA]</scope>
    <source>
        <strain evidence="3 4">SCA</strain>
    </source>
</reference>
<dbReference type="PANTHER" id="PTHR30627:SF24">
    <property type="entry name" value="PENICILLIN-BINDING PROTEIN 4B"/>
    <property type="match status" value="1"/>
</dbReference>
<protein>
    <submittedName>
        <fullName evidence="3">Peptidoglycan glycosyltransferase/penicillin-binding protein 2</fullName>
    </submittedName>
</protein>
<evidence type="ECO:0000259" key="2">
    <source>
        <dbReference type="Pfam" id="PF00905"/>
    </source>
</evidence>
<dbReference type="OrthoDB" id="2985542at2"/>
<dbReference type="GO" id="GO:0005886">
    <property type="term" value="C:plasma membrane"/>
    <property type="evidence" value="ECO:0007669"/>
    <property type="project" value="TreeGrafter"/>
</dbReference>
<feature type="domain" description="Penicillin-binding protein transpeptidase" evidence="2">
    <location>
        <begin position="244"/>
        <end position="550"/>
    </location>
</feature>
<dbReference type="Gene3D" id="3.40.710.10">
    <property type="entry name" value="DD-peptidase/beta-lactamase superfamily"/>
    <property type="match status" value="1"/>
</dbReference>
<dbReference type="Gene3D" id="3.90.1310.10">
    <property type="entry name" value="Penicillin-binding protein 2a (Domain 2)"/>
    <property type="match status" value="1"/>
</dbReference>
<dbReference type="InterPro" id="IPR036138">
    <property type="entry name" value="PBP_dimer_sf"/>
</dbReference>
<dbReference type="Pfam" id="PF00905">
    <property type="entry name" value="Transpeptidase"/>
    <property type="match status" value="1"/>
</dbReference>
<organism evidence="3 4">
    <name type="scientific">Anaerovirgula multivorans</name>
    <dbReference type="NCBI Taxonomy" id="312168"/>
    <lineage>
        <taxon>Bacteria</taxon>
        <taxon>Bacillati</taxon>
        <taxon>Bacillota</taxon>
        <taxon>Clostridia</taxon>
        <taxon>Peptostreptococcales</taxon>
        <taxon>Natronincolaceae</taxon>
        <taxon>Anaerovirgula</taxon>
    </lineage>
</organism>
<dbReference type="SUPFAM" id="SSF56519">
    <property type="entry name" value="Penicillin binding protein dimerisation domain"/>
    <property type="match status" value="1"/>
</dbReference>
<dbReference type="GO" id="GO:0071972">
    <property type="term" value="F:peptidoglycan L,D-transpeptidase activity"/>
    <property type="evidence" value="ECO:0007669"/>
    <property type="project" value="TreeGrafter"/>
</dbReference>